<gene>
    <name evidence="1" type="ORF">AMORRO_LOCUS7971</name>
</gene>
<dbReference type="SMART" id="SM00696">
    <property type="entry name" value="DM9"/>
    <property type="match status" value="1"/>
</dbReference>
<dbReference type="EMBL" id="CAJVPV010006451">
    <property type="protein sequence ID" value="CAG8605438.1"/>
    <property type="molecule type" value="Genomic_DNA"/>
</dbReference>
<dbReference type="PANTHER" id="PTHR31649">
    <property type="entry name" value="AGAP009604-PA"/>
    <property type="match status" value="1"/>
</dbReference>
<reference evidence="1" key="1">
    <citation type="submission" date="2021-06" db="EMBL/GenBank/DDBJ databases">
        <authorList>
            <person name="Kallberg Y."/>
            <person name="Tangrot J."/>
            <person name="Rosling A."/>
        </authorList>
    </citation>
    <scope>NUCLEOTIDE SEQUENCE</scope>
    <source>
        <strain evidence="1">CL551</strain>
    </source>
</reference>
<dbReference type="OrthoDB" id="2142040at2759"/>
<proteinExistence type="predicted"/>
<dbReference type="InterPro" id="IPR006616">
    <property type="entry name" value="DM9_repeat"/>
</dbReference>
<dbReference type="PANTHER" id="PTHR31649:SF1">
    <property type="entry name" value="FARNESOIC ACID O-METHYL TRANSFERASE DOMAIN-CONTAINING PROTEIN"/>
    <property type="match status" value="1"/>
</dbReference>
<comment type="caution">
    <text evidence="1">The sequence shown here is derived from an EMBL/GenBank/DDBJ whole genome shotgun (WGS) entry which is preliminary data.</text>
</comment>
<keyword evidence="2" id="KW-1185">Reference proteome</keyword>
<dbReference type="Proteomes" id="UP000789342">
    <property type="component" value="Unassembled WGS sequence"/>
</dbReference>
<dbReference type="AlphaFoldDB" id="A0A9N9CJ26"/>
<dbReference type="Pfam" id="PF11901">
    <property type="entry name" value="DM9"/>
    <property type="match status" value="1"/>
</dbReference>
<sequence>MAIAQEHPASSWVESREGQIPEGAWYVGENAVGRGWYDEGLHVGYVVPGRGLMIGYGGNEVNLRQYEVLRGDPAQYRWIGCQGPCNPRHFVPLYGGHEADGRELYIAKGWHNDREVTGKAGPHLEEGMSFGIDGQENSLRDYQVLALLG</sequence>
<evidence type="ECO:0000313" key="1">
    <source>
        <dbReference type="EMBL" id="CAG8605438.1"/>
    </source>
</evidence>
<organism evidence="1 2">
    <name type="scientific">Acaulospora morrowiae</name>
    <dbReference type="NCBI Taxonomy" id="94023"/>
    <lineage>
        <taxon>Eukaryota</taxon>
        <taxon>Fungi</taxon>
        <taxon>Fungi incertae sedis</taxon>
        <taxon>Mucoromycota</taxon>
        <taxon>Glomeromycotina</taxon>
        <taxon>Glomeromycetes</taxon>
        <taxon>Diversisporales</taxon>
        <taxon>Acaulosporaceae</taxon>
        <taxon>Acaulospora</taxon>
    </lineage>
</organism>
<accession>A0A9N9CJ26</accession>
<protein>
    <submittedName>
        <fullName evidence="1">2807_t:CDS:1</fullName>
    </submittedName>
</protein>
<name>A0A9N9CJ26_9GLOM</name>
<evidence type="ECO:0000313" key="2">
    <source>
        <dbReference type="Proteomes" id="UP000789342"/>
    </source>
</evidence>